<feature type="transmembrane region" description="Helical" evidence="8">
    <location>
        <begin position="85"/>
        <end position="104"/>
    </location>
</feature>
<feature type="transmembrane region" description="Helical" evidence="8">
    <location>
        <begin position="228"/>
        <end position="251"/>
    </location>
</feature>
<evidence type="ECO:0000256" key="6">
    <source>
        <dbReference type="ARBA" id="ARBA00023136"/>
    </source>
</evidence>
<comment type="similarity">
    <text evidence="2">Belongs to the major facilitator superfamily. Folate-biopterin transporter (TC 2.A.71) family.</text>
</comment>
<feature type="transmembrane region" description="Helical" evidence="8">
    <location>
        <begin position="400"/>
        <end position="420"/>
    </location>
</feature>
<name>A0A9N7MMT5_STRHE</name>
<evidence type="ECO:0000256" key="7">
    <source>
        <dbReference type="ARBA" id="ARBA00044504"/>
    </source>
</evidence>
<comment type="similarity">
    <text evidence="7">Belongs to the major facilitator superfamily. Phosphate:H(+) symporter (TC 2.A.1.9) family.</text>
</comment>
<dbReference type="OrthoDB" id="1923497at2759"/>
<feature type="transmembrane region" description="Helical" evidence="8">
    <location>
        <begin position="150"/>
        <end position="173"/>
    </location>
</feature>
<protein>
    <submittedName>
        <fullName evidence="9">Probable folate-biopterin transporter 7</fullName>
    </submittedName>
</protein>
<keyword evidence="3" id="KW-0813">Transport</keyword>
<evidence type="ECO:0000256" key="5">
    <source>
        <dbReference type="ARBA" id="ARBA00022989"/>
    </source>
</evidence>
<evidence type="ECO:0000256" key="1">
    <source>
        <dbReference type="ARBA" id="ARBA00004141"/>
    </source>
</evidence>
<feature type="transmembrane region" description="Helical" evidence="8">
    <location>
        <begin position="179"/>
        <end position="196"/>
    </location>
</feature>
<feature type="transmembrane region" description="Helical" evidence="8">
    <location>
        <begin position="263"/>
        <end position="282"/>
    </location>
</feature>
<gene>
    <name evidence="9" type="ORF">SHERM_11154</name>
</gene>
<dbReference type="PANTHER" id="PTHR31585">
    <property type="entry name" value="FOLATE-BIOPTERIN TRANSPORTER 1, CHLOROPLASTIC"/>
    <property type="match status" value="1"/>
</dbReference>
<dbReference type="SUPFAM" id="SSF103473">
    <property type="entry name" value="MFS general substrate transporter"/>
    <property type="match status" value="1"/>
</dbReference>
<feature type="transmembrane region" description="Helical" evidence="8">
    <location>
        <begin position="294"/>
        <end position="313"/>
    </location>
</feature>
<dbReference type="Proteomes" id="UP001153555">
    <property type="component" value="Unassembled WGS sequence"/>
</dbReference>
<evidence type="ECO:0000256" key="8">
    <source>
        <dbReference type="SAM" id="Phobius"/>
    </source>
</evidence>
<evidence type="ECO:0000313" key="9">
    <source>
        <dbReference type="EMBL" id="CAA0808937.1"/>
    </source>
</evidence>
<sequence>MANSSKTESESGRNRKLLLGIGYWVQGLRCFPWMAINFFLKDGMRLESSTLQILQNSANLPMVAKPFYGIISDSVYVFGQHRVPYIALGAFLQAVSWIAIAISASSGISFLSITFYLLLGNLGASIAEVANDAIVAETSRHPSSGELQSFVWMASSAGGILGNLIGGAAINQFSPRTKFFFFSILLCFQFLVTLFVRESSLNLPKSQSKVEIKKQIQQLLVALGRPEILYSIIWFAFSYAVIPALTGTMFYYQTQNLKIDSSLLGLSKVFGQMAMLLWGAVYNSRLKSISSRKLIMAVQVSMSVLMMSDFLFVKGVYREIGLPDSVYVVVFSGLLEVLYFFKILPFSVLVAKLCPPGCEGSVMAFVMSAFALALIVSGYLGVALAAFVGVDGDDFSGLPLGLLIQAACTLLPVFWVSFVPEEAEPKLNLKEN</sequence>
<comment type="caution">
    <text evidence="9">The sequence shown here is derived from an EMBL/GenBank/DDBJ whole genome shotgun (WGS) entry which is preliminary data.</text>
</comment>
<feature type="transmembrane region" description="Helical" evidence="8">
    <location>
        <begin position="110"/>
        <end position="130"/>
    </location>
</feature>
<accession>A0A9N7MMT5</accession>
<dbReference type="EMBL" id="CACSLK010003174">
    <property type="protein sequence ID" value="CAA0808937.1"/>
    <property type="molecule type" value="Genomic_DNA"/>
</dbReference>
<dbReference type="NCBIfam" id="TIGR00788">
    <property type="entry name" value="fbt"/>
    <property type="match status" value="1"/>
</dbReference>
<proteinExistence type="inferred from homology"/>
<dbReference type="GO" id="GO:0016020">
    <property type="term" value="C:membrane"/>
    <property type="evidence" value="ECO:0007669"/>
    <property type="project" value="UniProtKB-SubCell"/>
</dbReference>
<dbReference type="AlphaFoldDB" id="A0A9N7MMT5"/>
<dbReference type="Gene3D" id="1.20.1250.20">
    <property type="entry name" value="MFS general substrate transporter like domains"/>
    <property type="match status" value="1"/>
</dbReference>
<evidence type="ECO:0000313" key="10">
    <source>
        <dbReference type="Proteomes" id="UP001153555"/>
    </source>
</evidence>
<dbReference type="InterPro" id="IPR004324">
    <property type="entry name" value="FBT"/>
</dbReference>
<dbReference type="InterPro" id="IPR036259">
    <property type="entry name" value="MFS_trans_sf"/>
</dbReference>
<keyword evidence="4 8" id="KW-0812">Transmembrane</keyword>
<keyword evidence="6 8" id="KW-0472">Membrane</keyword>
<dbReference type="Pfam" id="PF03092">
    <property type="entry name" value="BT1"/>
    <property type="match status" value="1"/>
</dbReference>
<feature type="transmembrane region" description="Helical" evidence="8">
    <location>
        <begin position="325"/>
        <end position="350"/>
    </location>
</feature>
<evidence type="ECO:0000256" key="4">
    <source>
        <dbReference type="ARBA" id="ARBA00022692"/>
    </source>
</evidence>
<evidence type="ECO:0000256" key="3">
    <source>
        <dbReference type="ARBA" id="ARBA00022448"/>
    </source>
</evidence>
<feature type="transmembrane region" description="Helical" evidence="8">
    <location>
        <begin position="362"/>
        <end position="388"/>
    </location>
</feature>
<feature type="transmembrane region" description="Helical" evidence="8">
    <location>
        <begin position="21"/>
        <end position="40"/>
    </location>
</feature>
<dbReference type="PANTHER" id="PTHR31585:SF2">
    <property type="entry name" value="FOLATE-BIOPTERIN TRANSPORTER 7-RELATED"/>
    <property type="match status" value="1"/>
</dbReference>
<reference evidence="9" key="1">
    <citation type="submission" date="2019-12" db="EMBL/GenBank/DDBJ databases">
        <authorList>
            <person name="Scholes J."/>
        </authorList>
    </citation>
    <scope>NUCLEOTIDE SEQUENCE</scope>
</reference>
<evidence type="ECO:0000256" key="2">
    <source>
        <dbReference type="ARBA" id="ARBA00007015"/>
    </source>
</evidence>
<comment type="subcellular location">
    <subcellularLocation>
        <location evidence="1">Membrane</location>
        <topology evidence="1">Multi-pass membrane protein</topology>
    </subcellularLocation>
</comment>
<keyword evidence="10" id="KW-1185">Reference proteome</keyword>
<dbReference type="CDD" id="cd17484">
    <property type="entry name" value="MFS_FBT"/>
    <property type="match status" value="1"/>
</dbReference>
<dbReference type="InterPro" id="IPR039309">
    <property type="entry name" value="BT1"/>
</dbReference>
<keyword evidence="5 8" id="KW-1133">Transmembrane helix</keyword>
<organism evidence="9 10">
    <name type="scientific">Striga hermonthica</name>
    <name type="common">Purple witchweed</name>
    <name type="synonym">Buchnera hermonthica</name>
    <dbReference type="NCBI Taxonomy" id="68872"/>
    <lineage>
        <taxon>Eukaryota</taxon>
        <taxon>Viridiplantae</taxon>
        <taxon>Streptophyta</taxon>
        <taxon>Embryophyta</taxon>
        <taxon>Tracheophyta</taxon>
        <taxon>Spermatophyta</taxon>
        <taxon>Magnoliopsida</taxon>
        <taxon>eudicotyledons</taxon>
        <taxon>Gunneridae</taxon>
        <taxon>Pentapetalae</taxon>
        <taxon>asterids</taxon>
        <taxon>lamiids</taxon>
        <taxon>Lamiales</taxon>
        <taxon>Orobanchaceae</taxon>
        <taxon>Buchnereae</taxon>
        <taxon>Striga</taxon>
    </lineage>
</organism>